<dbReference type="PROSITE" id="PS50930">
    <property type="entry name" value="HTH_LYTTR"/>
    <property type="match status" value="1"/>
</dbReference>
<protein>
    <submittedName>
        <fullName evidence="4">Two component transcriptional regulator, LytTR family</fullName>
    </submittedName>
</protein>
<dbReference type="PANTHER" id="PTHR37299:SF1">
    <property type="entry name" value="STAGE 0 SPORULATION PROTEIN A HOMOLOG"/>
    <property type="match status" value="1"/>
</dbReference>
<dbReference type="PANTHER" id="PTHR37299">
    <property type="entry name" value="TRANSCRIPTIONAL REGULATOR-RELATED"/>
    <property type="match status" value="1"/>
</dbReference>
<evidence type="ECO:0000259" key="2">
    <source>
        <dbReference type="PROSITE" id="PS50110"/>
    </source>
</evidence>
<dbReference type="PROSITE" id="PS50110">
    <property type="entry name" value="RESPONSE_REGULATORY"/>
    <property type="match status" value="1"/>
</dbReference>
<gene>
    <name evidence="4" type="ordered locus">Halhy_3518</name>
</gene>
<dbReference type="InterPro" id="IPR007492">
    <property type="entry name" value="LytTR_DNA-bd_dom"/>
</dbReference>
<dbReference type="eggNOG" id="COG3279">
    <property type="taxonomic scope" value="Bacteria"/>
</dbReference>
<evidence type="ECO:0000313" key="5">
    <source>
        <dbReference type="Proteomes" id="UP000008461"/>
    </source>
</evidence>
<dbReference type="SUPFAM" id="SSF52172">
    <property type="entry name" value="CheY-like"/>
    <property type="match status" value="1"/>
</dbReference>
<dbReference type="SMART" id="SM00448">
    <property type="entry name" value="REC"/>
    <property type="match status" value="1"/>
</dbReference>
<name>F4KWN3_HALH1</name>
<evidence type="ECO:0000313" key="4">
    <source>
        <dbReference type="EMBL" id="AEE51373.1"/>
    </source>
</evidence>
<dbReference type="InterPro" id="IPR046947">
    <property type="entry name" value="LytR-like"/>
</dbReference>
<dbReference type="SMART" id="SM00850">
    <property type="entry name" value="LytTR"/>
    <property type="match status" value="1"/>
</dbReference>
<evidence type="ECO:0000259" key="3">
    <source>
        <dbReference type="PROSITE" id="PS50930"/>
    </source>
</evidence>
<dbReference type="GO" id="GO:0000156">
    <property type="term" value="F:phosphorelay response regulator activity"/>
    <property type="evidence" value="ECO:0007669"/>
    <property type="project" value="InterPro"/>
</dbReference>
<reference key="2">
    <citation type="submission" date="2011-04" db="EMBL/GenBank/DDBJ databases">
        <title>Complete sequence of chromosome of Haliscomenobacter hydrossis DSM 1100.</title>
        <authorList>
            <consortium name="US DOE Joint Genome Institute (JGI-PGF)"/>
            <person name="Lucas S."/>
            <person name="Han J."/>
            <person name="Lapidus A."/>
            <person name="Bruce D."/>
            <person name="Goodwin L."/>
            <person name="Pitluck S."/>
            <person name="Peters L."/>
            <person name="Kyrpides N."/>
            <person name="Mavromatis K."/>
            <person name="Ivanova N."/>
            <person name="Ovchinnikova G."/>
            <person name="Pagani I."/>
            <person name="Daligault H."/>
            <person name="Detter J.C."/>
            <person name="Han C."/>
            <person name="Land M."/>
            <person name="Hauser L."/>
            <person name="Markowitz V."/>
            <person name="Cheng J.-F."/>
            <person name="Hugenholtz P."/>
            <person name="Woyke T."/>
            <person name="Wu D."/>
            <person name="Verbarg S."/>
            <person name="Frueling A."/>
            <person name="Brambilla E."/>
            <person name="Klenk H.-P."/>
            <person name="Eisen J.A."/>
        </authorList>
    </citation>
    <scope>NUCLEOTIDE SEQUENCE</scope>
    <source>
        <strain>DSM 1100</strain>
    </source>
</reference>
<dbReference type="CDD" id="cd17534">
    <property type="entry name" value="REC_DC-like"/>
    <property type="match status" value="1"/>
</dbReference>
<dbReference type="RefSeq" id="WP_013765913.1">
    <property type="nucleotide sequence ID" value="NC_015510.1"/>
</dbReference>
<feature type="domain" description="Response regulatory" evidence="2">
    <location>
        <begin position="2"/>
        <end position="117"/>
    </location>
</feature>
<dbReference type="Pfam" id="PF00072">
    <property type="entry name" value="Response_reg"/>
    <property type="match status" value="1"/>
</dbReference>
<dbReference type="STRING" id="760192.Halhy_3518"/>
<dbReference type="KEGG" id="hhy:Halhy_3518"/>
<dbReference type="GO" id="GO:0003677">
    <property type="term" value="F:DNA binding"/>
    <property type="evidence" value="ECO:0007669"/>
    <property type="project" value="InterPro"/>
</dbReference>
<dbReference type="Proteomes" id="UP000008461">
    <property type="component" value="Chromosome"/>
</dbReference>
<dbReference type="HOGENOM" id="CLU_000445_14_1_10"/>
<dbReference type="Gene3D" id="3.40.50.2300">
    <property type="match status" value="1"/>
</dbReference>
<organism evidence="4 5">
    <name type="scientific">Haliscomenobacter hydrossis (strain ATCC 27775 / DSM 1100 / LMG 10767 / O)</name>
    <dbReference type="NCBI Taxonomy" id="760192"/>
    <lineage>
        <taxon>Bacteria</taxon>
        <taxon>Pseudomonadati</taxon>
        <taxon>Bacteroidota</taxon>
        <taxon>Saprospiria</taxon>
        <taxon>Saprospirales</taxon>
        <taxon>Haliscomenobacteraceae</taxon>
        <taxon>Haliscomenobacter</taxon>
    </lineage>
</organism>
<dbReference type="InterPro" id="IPR011006">
    <property type="entry name" value="CheY-like_superfamily"/>
</dbReference>
<dbReference type="Gene3D" id="2.40.50.1020">
    <property type="entry name" value="LytTr DNA-binding domain"/>
    <property type="match status" value="1"/>
</dbReference>
<dbReference type="EMBL" id="CP002691">
    <property type="protein sequence ID" value="AEE51373.1"/>
    <property type="molecule type" value="Genomic_DNA"/>
</dbReference>
<feature type="domain" description="HTH LytTR-type" evidence="3">
    <location>
        <begin position="140"/>
        <end position="240"/>
    </location>
</feature>
<evidence type="ECO:0000256" key="1">
    <source>
        <dbReference type="PROSITE-ProRule" id="PRU00169"/>
    </source>
</evidence>
<proteinExistence type="predicted"/>
<keyword evidence="1" id="KW-0597">Phosphoprotein</keyword>
<reference evidence="4 5" key="1">
    <citation type="journal article" date="2011" name="Stand. Genomic Sci.">
        <title>Complete genome sequence of Haliscomenobacter hydrossis type strain (O).</title>
        <authorList>
            <consortium name="US DOE Joint Genome Institute (JGI-PGF)"/>
            <person name="Daligault H."/>
            <person name="Lapidus A."/>
            <person name="Zeytun A."/>
            <person name="Nolan M."/>
            <person name="Lucas S."/>
            <person name="Del Rio T.G."/>
            <person name="Tice H."/>
            <person name="Cheng J.F."/>
            <person name="Tapia R."/>
            <person name="Han C."/>
            <person name="Goodwin L."/>
            <person name="Pitluck S."/>
            <person name="Liolios K."/>
            <person name="Pagani I."/>
            <person name="Ivanova N."/>
            <person name="Huntemann M."/>
            <person name="Mavromatis K."/>
            <person name="Mikhailova N."/>
            <person name="Pati A."/>
            <person name="Chen A."/>
            <person name="Palaniappan K."/>
            <person name="Land M."/>
            <person name="Hauser L."/>
            <person name="Brambilla E.M."/>
            <person name="Rohde M."/>
            <person name="Verbarg S."/>
            <person name="Goker M."/>
            <person name="Bristow J."/>
            <person name="Eisen J.A."/>
            <person name="Markowitz V."/>
            <person name="Hugenholtz P."/>
            <person name="Kyrpides N.C."/>
            <person name="Klenk H.P."/>
            <person name="Woyke T."/>
        </authorList>
    </citation>
    <scope>NUCLEOTIDE SEQUENCE [LARGE SCALE GENOMIC DNA]</scope>
    <source>
        <strain evidence="5">ATCC 27775 / DSM 1100 / LMG 10767 / O</strain>
    </source>
</reference>
<feature type="modified residue" description="4-aspartylphosphate" evidence="1">
    <location>
        <position position="52"/>
    </location>
</feature>
<dbReference type="Pfam" id="PF04397">
    <property type="entry name" value="LytTR"/>
    <property type="match status" value="1"/>
</dbReference>
<accession>F4KWN3</accession>
<sequence>MKILIVEDEELYADKLEMLIEKLEYTHLGTVDNSSAALQLIRKTPPDLILMDIHIQGAHDGIELADLINKEFDIPIVFITSLQDDLTFNRAARTRPKQFITKPFNELQLQRSIELCVRNLPDQSVEEPEWETDLLFKDHLFIKVRQKLEKVAINDILYAEADGRYCQIYTEEKKFLVRLTLQELIDMLPPAVFMQTHRGYLVNANKILSIDLQDSFVVLKNHQIPLSKRHREALLKKLNWI</sequence>
<dbReference type="OrthoDB" id="2962330at2"/>
<keyword evidence="5" id="KW-1185">Reference proteome</keyword>
<dbReference type="InterPro" id="IPR001789">
    <property type="entry name" value="Sig_transdc_resp-reg_receiver"/>
</dbReference>
<dbReference type="AlphaFoldDB" id="F4KWN3"/>